<dbReference type="SUPFAM" id="SSF56784">
    <property type="entry name" value="HAD-like"/>
    <property type="match status" value="1"/>
</dbReference>
<dbReference type="RefSeq" id="WP_224315613.1">
    <property type="nucleotide sequence ID" value="NZ_JAIRBM010000023.1"/>
</dbReference>
<reference evidence="2 3" key="1">
    <citation type="submission" date="2021-09" db="EMBL/GenBank/DDBJ databases">
        <title>The complete genome sequence of a new microorganism.</title>
        <authorList>
            <person name="Zi Z."/>
        </authorList>
    </citation>
    <scope>NUCLEOTIDE SEQUENCE [LARGE SCALE GENOMIC DNA]</scope>
    <source>
        <strain evidence="2 3">WGZ8</strain>
    </source>
</reference>
<dbReference type="EC" id="3.1.3.-" evidence="2"/>
<sequence>MNTHFRVLCDFDGTIALDDVTDALLAAFADPEWETVEEAWKAGRIGSGECMRQQVSLLRAGLDDVNALLDRLPIDPTFPAFVRLCQGRGIDVEVVSDGLDHAINRILVREGLSLEVRANRLVHSAAGGWALEFPHAADTCRVQAANCKCAAASGGRDTLTVLVGDGRSDICLAERVDFVFAKSFGGMPSTLLEHCRTHSIPHRAFESFAEVAEGLTELGAFRDAA</sequence>
<accession>A0ABS7VTG6</accession>
<keyword evidence="3" id="KW-1185">Reference proteome</keyword>
<evidence type="ECO:0000313" key="3">
    <source>
        <dbReference type="Proteomes" id="UP000704176"/>
    </source>
</evidence>
<dbReference type="Gene3D" id="3.40.50.1000">
    <property type="entry name" value="HAD superfamily/HAD-like"/>
    <property type="match status" value="1"/>
</dbReference>
<evidence type="ECO:0000313" key="2">
    <source>
        <dbReference type="EMBL" id="MBZ6078861.1"/>
    </source>
</evidence>
<proteinExistence type="predicted"/>
<name>A0ABS7VTG6_9HYPH</name>
<dbReference type="Proteomes" id="UP000704176">
    <property type="component" value="Unassembled WGS sequence"/>
</dbReference>
<evidence type="ECO:0000256" key="1">
    <source>
        <dbReference type="ARBA" id="ARBA00022801"/>
    </source>
</evidence>
<dbReference type="PANTHER" id="PTHR43344">
    <property type="entry name" value="PHOSPHOSERINE PHOSPHATASE"/>
    <property type="match status" value="1"/>
</dbReference>
<comment type="caution">
    <text evidence="2">The sequence shown here is derived from an EMBL/GenBank/DDBJ whole genome shotgun (WGS) entry which is preliminary data.</text>
</comment>
<dbReference type="Pfam" id="PF12710">
    <property type="entry name" value="HAD"/>
    <property type="match status" value="1"/>
</dbReference>
<dbReference type="GO" id="GO:0016787">
    <property type="term" value="F:hydrolase activity"/>
    <property type="evidence" value="ECO:0007669"/>
    <property type="project" value="UniProtKB-KW"/>
</dbReference>
<protein>
    <submittedName>
        <fullName evidence="2">MtnX-like HAD-IB family phosphatase</fullName>
        <ecNumber evidence="2">3.1.3.-</ecNumber>
    </submittedName>
</protein>
<dbReference type="NCBIfam" id="TIGR01489">
    <property type="entry name" value="DKMTPPase-SF"/>
    <property type="match status" value="1"/>
</dbReference>
<dbReference type="InterPro" id="IPR050582">
    <property type="entry name" value="HAD-like_SerB"/>
</dbReference>
<dbReference type="InterPro" id="IPR006384">
    <property type="entry name" value="HAD_hydro_PyrdxlP_Pase-like"/>
</dbReference>
<dbReference type="InterPro" id="IPR036412">
    <property type="entry name" value="HAD-like_sf"/>
</dbReference>
<dbReference type="NCBIfam" id="TIGR01488">
    <property type="entry name" value="HAD-SF-IB"/>
    <property type="match status" value="1"/>
</dbReference>
<dbReference type="InterPro" id="IPR023214">
    <property type="entry name" value="HAD_sf"/>
</dbReference>
<gene>
    <name evidence="2" type="ORF">K9B37_21610</name>
</gene>
<dbReference type="EMBL" id="JAIRBM010000023">
    <property type="protein sequence ID" value="MBZ6078861.1"/>
    <property type="molecule type" value="Genomic_DNA"/>
</dbReference>
<dbReference type="Gene3D" id="3.90.1470.20">
    <property type="match status" value="1"/>
</dbReference>
<organism evidence="2 3">
    <name type="scientific">Microvirga puerhi</name>
    <dbReference type="NCBI Taxonomy" id="2876078"/>
    <lineage>
        <taxon>Bacteria</taxon>
        <taxon>Pseudomonadati</taxon>
        <taxon>Pseudomonadota</taxon>
        <taxon>Alphaproteobacteria</taxon>
        <taxon>Hyphomicrobiales</taxon>
        <taxon>Methylobacteriaceae</taxon>
        <taxon>Microvirga</taxon>
    </lineage>
</organism>
<dbReference type="PANTHER" id="PTHR43344:SF21">
    <property type="entry name" value="POLYOL PHOSPHATE PHOSPHATASE PYP1"/>
    <property type="match status" value="1"/>
</dbReference>
<keyword evidence="1 2" id="KW-0378">Hydrolase</keyword>